<gene>
    <name evidence="2" type="ORF">EAX61_10065</name>
</gene>
<evidence type="ECO:0000313" key="2">
    <source>
        <dbReference type="EMBL" id="RMB57963.1"/>
    </source>
</evidence>
<keyword evidence="1" id="KW-0812">Transmembrane</keyword>
<keyword evidence="1" id="KW-0472">Membrane</keyword>
<accession>A0A3M0G8J1</accession>
<dbReference type="OrthoDB" id="822590at2"/>
<protein>
    <submittedName>
        <fullName evidence="2">Uncharacterized protein</fullName>
    </submittedName>
</protein>
<evidence type="ECO:0000256" key="1">
    <source>
        <dbReference type="SAM" id="Phobius"/>
    </source>
</evidence>
<keyword evidence="3" id="KW-1185">Reference proteome</keyword>
<dbReference type="AlphaFoldDB" id="A0A3M0G8J1"/>
<keyword evidence="1" id="KW-1133">Transmembrane helix</keyword>
<feature type="transmembrane region" description="Helical" evidence="1">
    <location>
        <begin position="7"/>
        <end position="28"/>
    </location>
</feature>
<name>A0A3M0G8J1_9FLAO</name>
<comment type="caution">
    <text evidence="2">The sequence shown here is derived from an EMBL/GenBank/DDBJ whole genome shotgun (WGS) entry which is preliminary data.</text>
</comment>
<dbReference type="EMBL" id="REFV01000009">
    <property type="protein sequence ID" value="RMB57963.1"/>
    <property type="molecule type" value="Genomic_DNA"/>
</dbReference>
<dbReference type="InterPro" id="IPR045749">
    <property type="entry name" value="DUF6090"/>
</dbReference>
<evidence type="ECO:0000313" key="3">
    <source>
        <dbReference type="Proteomes" id="UP000281985"/>
    </source>
</evidence>
<sequence>MKKMLKYAVGEILLVVVGILIAVSLNNWNENRKTENRYKTILELVKTDFIQDTIVSHHIINYYEKQDSLTNILVSDSFNLDVLKENKGISSIPFSNAPFKITSTSIDLLRAERSDIKIATDTVVQMLLNFYDRYDTNFEDIDLKLREDVATNTAHLKTFENYSIERFLKTRKDEDFEYFLSRDFKNRVIMHRQLTINLHTASLKNFNESVKRVIPYIDSRLEN</sequence>
<organism evidence="2 3">
    <name type="scientific">Dokdonia sinensis</name>
    <dbReference type="NCBI Taxonomy" id="2479847"/>
    <lineage>
        <taxon>Bacteria</taxon>
        <taxon>Pseudomonadati</taxon>
        <taxon>Bacteroidota</taxon>
        <taxon>Flavobacteriia</taxon>
        <taxon>Flavobacteriales</taxon>
        <taxon>Flavobacteriaceae</taxon>
        <taxon>Dokdonia</taxon>
    </lineage>
</organism>
<dbReference type="RefSeq" id="WP_121917566.1">
    <property type="nucleotide sequence ID" value="NZ_REFV01000009.1"/>
</dbReference>
<dbReference type="Pfam" id="PF19578">
    <property type="entry name" value="DUF6090"/>
    <property type="match status" value="1"/>
</dbReference>
<dbReference type="Proteomes" id="UP000281985">
    <property type="component" value="Unassembled WGS sequence"/>
</dbReference>
<reference evidence="2 3" key="1">
    <citation type="submission" date="2018-10" db="EMBL/GenBank/DDBJ databases">
        <title>Dokdonia luteus sp. nov., isolated from sea water.</title>
        <authorList>
            <person name="Zhou L.Y."/>
            <person name="Du Z.J."/>
        </authorList>
    </citation>
    <scope>NUCLEOTIDE SEQUENCE [LARGE SCALE GENOMIC DNA]</scope>
    <source>
        <strain evidence="2 3">SH27</strain>
    </source>
</reference>
<proteinExistence type="predicted"/>